<organism evidence="2 3">
    <name type="scientific">Basidiobolus meristosporus CBS 931.73</name>
    <dbReference type="NCBI Taxonomy" id="1314790"/>
    <lineage>
        <taxon>Eukaryota</taxon>
        <taxon>Fungi</taxon>
        <taxon>Fungi incertae sedis</taxon>
        <taxon>Zoopagomycota</taxon>
        <taxon>Entomophthoromycotina</taxon>
        <taxon>Basidiobolomycetes</taxon>
        <taxon>Basidiobolales</taxon>
        <taxon>Basidiobolaceae</taxon>
        <taxon>Basidiobolus</taxon>
    </lineage>
</organism>
<dbReference type="Gene3D" id="2.40.180.10">
    <property type="entry name" value="Catalase core domain"/>
    <property type="match status" value="1"/>
</dbReference>
<evidence type="ECO:0000259" key="1">
    <source>
        <dbReference type="Pfam" id="PF00199"/>
    </source>
</evidence>
<keyword evidence="3" id="KW-1185">Reference proteome</keyword>
<dbReference type="STRING" id="1314790.A0A1Y1YNR3"/>
<dbReference type="Pfam" id="PF00199">
    <property type="entry name" value="Catalase"/>
    <property type="match status" value="1"/>
</dbReference>
<dbReference type="Proteomes" id="UP000193498">
    <property type="component" value="Unassembled WGS sequence"/>
</dbReference>
<sequence>MDNTTKTDDVPFPTIDEGLGEKLYPDEATLTTQIADHIEKTIREQYQAGNALRDVHAKATGCVKAEFRVNQSIPDGLAKGVFIPGKVYQALIRFSNGSGDPNQSDDHNDGRGMAIKLLGVPGQKLLETDRDATSQDFIMINHPVFLLNDPHTYLSLIQKASGNLLTKLTIPFTLGLKGTLLARELNLGKISNPLQTQYYSAVPYQLGVGPDRQAVKFSVKPSSDVVDHMPDHPGPNFLREAMRTTLQQGDVTMKFMVQPRTTDGMSVEDSMNEWDQEQAPFHEVATIVIPKQDFDTTELNKLGETLSFNPWHSLPEHRPLGSLNRTRKIVYERISRVRNGMNSVPRQEP</sequence>
<dbReference type="GO" id="GO:0004096">
    <property type="term" value="F:catalase activity"/>
    <property type="evidence" value="ECO:0007669"/>
    <property type="project" value="InterPro"/>
</dbReference>
<dbReference type="PANTHER" id="PTHR36195:SF4">
    <property type="entry name" value="DOMAIN PROTEIN, PUTATIVE (AFU_ORTHOLOGUE AFUA_5G01990)-RELATED"/>
    <property type="match status" value="1"/>
</dbReference>
<protein>
    <submittedName>
        <fullName evidence="2">Heme-dependent catalase</fullName>
    </submittedName>
</protein>
<dbReference type="InterPro" id="IPR020835">
    <property type="entry name" value="Catalase_sf"/>
</dbReference>
<evidence type="ECO:0000313" key="2">
    <source>
        <dbReference type="EMBL" id="ORX99473.1"/>
    </source>
</evidence>
<name>A0A1Y1YNR3_9FUNG</name>
<dbReference type="AlphaFoldDB" id="A0A1Y1YNR3"/>
<dbReference type="PANTHER" id="PTHR36195">
    <property type="entry name" value="DOMAIN PROTEIN, PUTATIVE (AFU_ORTHOLOGUE AFUA_5G01990)-RELATED-RELATED"/>
    <property type="match status" value="1"/>
</dbReference>
<dbReference type="InParanoid" id="A0A1Y1YNR3"/>
<comment type="caution">
    <text evidence="2">The sequence shown here is derived from an EMBL/GenBank/DDBJ whole genome shotgun (WGS) entry which is preliminary data.</text>
</comment>
<dbReference type="GO" id="GO:0020037">
    <property type="term" value="F:heme binding"/>
    <property type="evidence" value="ECO:0007669"/>
    <property type="project" value="InterPro"/>
</dbReference>
<dbReference type="OrthoDB" id="3358373at2759"/>
<reference evidence="2 3" key="1">
    <citation type="submission" date="2016-07" db="EMBL/GenBank/DDBJ databases">
        <title>Pervasive Adenine N6-methylation of Active Genes in Fungi.</title>
        <authorList>
            <consortium name="DOE Joint Genome Institute"/>
            <person name="Mondo S.J."/>
            <person name="Dannebaum R.O."/>
            <person name="Kuo R.C."/>
            <person name="Labutti K."/>
            <person name="Haridas S."/>
            <person name="Kuo A."/>
            <person name="Salamov A."/>
            <person name="Ahrendt S.R."/>
            <person name="Lipzen A."/>
            <person name="Sullivan W."/>
            <person name="Andreopoulos W.B."/>
            <person name="Clum A."/>
            <person name="Lindquist E."/>
            <person name="Daum C."/>
            <person name="Ramamoorthy G.K."/>
            <person name="Gryganskyi A."/>
            <person name="Culley D."/>
            <person name="Magnuson J.K."/>
            <person name="James T.Y."/>
            <person name="O'Malley M.A."/>
            <person name="Stajich J.E."/>
            <person name="Spatafora J.W."/>
            <person name="Visel A."/>
            <person name="Grigoriev I.V."/>
        </authorList>
    </citation>
    <scope>NUCLEOTIDE SEQUENCE [LARGE SCALE GENOMIC DNA]</scope>
    <source>
        <strain evidence="2 3">CBS 931.73</strain>
    </source>
</reference>
<dbReference type="EMBL" id="MCFE01000097">
    <property type="protein sequence ID" value="ORX99473.1"/>
    <property type="molecule type" value="Genomic_DNA"/>
</dbReference>
<gene>
    <name evidence="2" type="ORF">K493DRAFT_348581</name>
</gene>
<dbReference type="CDD" id="cd08152">
    <property type="entry name" value="y4iL_like"/>
    <property type="match status" value="1"/>
</dbReference>
<evidence type="ECO:0000313" key="3">
    <source>
        <dbReference type="Proteomes" id="UP000193498"/>
    </source>
</evidence>
<accession>A0A1Y1YNR3</accession>
<dbReference type="SUPFAM" id="SSF56634">
    <property type="entry name" value="Heme-dependent catalase-like"/>
    <property type="match status" value="1"/>
</dbReference>
<dbReference type="InterPro" id="IPR011614">
    <property type="entry name" value="Catalase_core"/>
</dbReference>
<proteinExistence type="predicted"/>
<feature type="domain" description="Catalase core" evidence="1">
    <location>
        <begin position="53"/>
        <end position="160"/>
    </location>
</feature>